<dbReference type="AlphaFoldDB" id="A0ABD6AFI0"/>
<dbReference type="Pfam" id="PF13561">
    <property type="entry name" value="adh_short_C2"/>
    <property type="match status" value="1"/>
</dbReference>
<accession>A0ABD6AFI0</accession>
<name>A0ABD6AFI0_9EURY</name>
<dbReference type="Proteomes" id="UP001596547">
    <property type="component" value="Unassembled WGS sequence"/>
</dbReference>
<dbReference type="PRINTS" id="PR00081">
    <property type="entry name" value="GDHRDH"/>
</dbReference>
<evidence type="ECO:0000313" key="2">
    <source>
        <dbReference type="EMBL" id="MFC7319013.1"/>
    </source>
</evidence>
<dbReference type="PANTHER" id="PTHR42879">
    <property type="entry name" value="3-OXOACYL-(ACYL-CARRIER-PROTEIN) REDUCTASE"/>
    <property type="match status" value="1"/>
</dbReference>
<comment type="similarity">
    <text evidence="1">Belongs to the short-chain dehydrogenases/reductases (SDR) family.</text>
</comment>
<organism evidence="2 3">
    <name type="scientific">Halomarina halobia</name>
    <dbReference type="NCBI Taxonomy" id="3033386"/>
    <lineage>
        <taxon>Archaea</taxon>
        <taxon>Methanobacteriati</taxon>
        <taxon>Methanobacteriota</taxon>
        <taxon>Stenosarchaea group</taxon>
        <taxon>Halobacteria</taxon>
        <taxon>Halobacteriales</taxon>
        <taxon>Natronomonadaceae</taxon>
        <taxon>Halomarina</taxon>
    </lineage>
</organism>
<reference evidence="2 3" key="1">
    <citation type="journal article" date="2019" name="Int. J. Syst. Evol. Microbiol.">
        <title>The Global Catalogue of Microorganisms (GCM) 10K type strain sequencing project: providing services to taxonomists for standard genome sequencing and annotation.</title>
        <authorList>
            <consortium name="The Broad Institute Genomics Platform"/>
            <consortium name="The Broad Institute Genome Sequencing Center for Infectious Disease"/>
            <person name="Wu L."/>
            <person name="Ma J."/>
        </authorList>
    </citation>
    <scope>NUCLEOTIDE SEQUENCE [LARGE SCALE GENOMIC DNA]</scope>
    <source>
        <strain evidence="2 3">PSR21</strain>
    </source>
</reference>
<dbReference type="Gene3D" id="3.40.50.720">
    <property type="entry name" value="NAD(P)-binding Rossmann-like Domain"/>
    <property type="match status" value="1"/>
</dbReference>
<sequence length="265" mass="28034">MDLGLKGATAIVTASSKGLGRAVATELVREGATVVISSRSDENLTEAKDAIIDATDASSDAIIPVVCDLSNVTEIREQMAMAIERLGGLDVLVANHGGPPAQGFDASSLADFDNAYDSVLRSTVAIVDATLPSLVDDGGSITTVVSASAREPPADHILSNTFRSGLYGFSKGLAKEYADQDVRVNCVCPRGVLTDRIEYKIRVLADREDITVEEARQRREAELPLGRLGDPEEFARAVAFMASNAASFTTGSVFQVDGGWADRIL</sequence>
<dbReference type="PANTHER" id="PTHR42879:SF6">
    <property type="entry name" value="NADPH-DEPENDENT REDUCTASE BACG"/>
    <property type="match status" value="1"/>
</dbReference>
<dbReference type="InterPro" id="IPR002347">
    <property type="entry name" value="SDR_fam"/>
</dbReference>
<evidence type="ECO:0000313" key="3">
    <source>
        <dbReference type="Proteomes" id="UP001596547"/>
    </source>
</evidence>
<comment type="caution">
    <text evidence="2">The sequence shown here is derived from an EMBL/GenBank/DDBJ whole genome shotgun (WGS) entry which is preliminary data.</text>
</comment>
<dbReference type="FunFam" id="3.40.50.720:FF:000084">
    <property type="entry name" value="Short-chain dehydrogenase reductase"/>
    <property type="match status" value="1"/>
</dbReference>
<dbReference type="SUPFAM" id="SSF51735">
    <property type="entry name" value="NAD(P)-binding Rossmann-fold domains"/>
    <property type="match status" value="1"/>
</dbReference>
<dbReference type="InterPro" id="IPR050259">
    <property type="entry name" value="SDR"/>
</dbReference>
<proteinExistence type="inferred from homology"/>
<dbReference type="InterPro" id="IPR036291">
    <property type="entry name" value="NAD(P)-bd_dom_sf"/>
</dbReference>
<gene>
    <name evidence="2" type="ORF">ACFQPE_19765</name>
</gene>
<dbReference type="GeneID" id="79317800"/>
<dbReference type="EMBL" id="JBHTBF010000003">
    <property type="protein sequence ID" value="MFC7319013.1"/>
    <property type="molecule type" value="Genomic_DNA"/>
</dbReference>
<evidence type="ECO:0000256" key="1">
    <source>
        <dbReference type="ARBA" id="ARBA00006484"/>
    </source>
</evidence>
<dbReference type="RefSeq" id="WP_276306150.1">
    <property type="nucleotide sequence ID" value="NZ_CP119993.1"/>
</dbReference>
<protein>
    <submittedName>
        <fullName evidence="2">SDR family oxidoreductase</fullName>
    </submittedName>
</protein>
<keyword evidence="3" id="KW-1185">Reference proteome</keyword>